<feature type="transmembrane region" description="Helical" evidence="6">
    <location>
        <begin position="7"/>
        <end position="31"/>
    </location>
</feature>
<dbReference type="STRING" id="1313296.SAMN05661091_3885"/>
<dbReference type="GO" id="GO:0005886">
    <property type="term" value="C:plasma membrane"/>
    <property type="evidence" value="ECO:0007669"/>
    <property type="project" value="UniProtKB-SubCell"/>
</dbReference>
<name>A0A1X7HJE9_9BACL</name>
<keyword evidence="4 6" id="KW-1133">Transmembrane helix</keyword>
<keyword evidence="5 6" id="KW-0472">Membrane</keyword>
<feature type="transmembrane region" description="Helical" evidence="6">
    <location>
        <begin position="152"/>
        <end position="174"/>
    </location>
</feature>
<dbReference type="Pfam" id="PF02588">
    <property type="entry name" value="YitT_membrane"/>
    <property type="match status" value="1"/>
</dbReference>
<feature type="transmembrane region" description="Helical" evidence="6">
    <location>
        <begin position="51"/>
        <end position="75"/>
    </location>
</feature>
<keyword evidence="3 6" id="KW-0812">Transmembrane</keyword>
<keyword evidence="2" id="KW-1003">Cell membrane</keyword>
<dbReference type="PANTHER" id="PTHR33545:SF10">
    <property type="entry name" value="UPF0750 MEMBRANE PROTEIN YPJC"/>
    <property type="match status" value="1"/>
</dbReference>
<accession>A0A1X7HJE9</accession>
<evidence type="ECO:0000313" key="8">
    <source>
        <dbReference type="Proteomes" id="UP000192940"/>
    </source>
</evidence>
<evidence type="ECO:0000256" key="4">
    <source>
        <dbReference type="ARBA" id="ARBA00022989"/>
    </source>
</evidence>
<dbReference type="AlphaFoldDB" id="A0A1X7HJE9"/>
<gene>
    <name evidence="7" type="ORF">SAMN05661091_3885</name>
</gene>
<organism evidence="7 8">
    <name type="scientific">Paenibacillus uliginis N3/975</name>
    <dbReference type="NCBI Taxonomy" id="1313296"/>
    <lineage>
        <taxon>Bacteria</taxon>
        <taxon>Bacillati</taxon>
        <taxon>Bacillota</taxon>
        <taxon>Bacilli</taxon>
        <taxon>Bacillales</taxon>
        <taxon>Paenibacillaceae</taxon>
        <taxon>Paenibacillus</taxon>
    </lineage>
</organism>
<evidence type="ECO:0000256" key="5">
    <source>
        <dbReference type="ARBA" id="ARBA00023136"/>
    </source>
</evidence>
<evidence type="ECO:0000256" key="2">
    <source>
        <dbReference type="ARBA" id="ARBA00022475"/>
    </source>
</evidence>
<feature type="transmembrane region" description="Helical" evidence="6">
    <location>
        <begin position="180"/>
        <end position="201"/>
    </location>
</feature>
<comment type="subcellular location">
    <subcellularLocation>
        <location evidence="1">Cell membrane</location>
        <topology evidence="1">Multi-pass membrane protein</topology>
    </subcellularLocation>
</comment>
<proteinExistence type="predicted"/>
<keyword evidence="8" id="KW-1185">Reference proteome</keyword>
<dbReference type="EMBL" id="LT840184">
    <property type="protein sequence ID" value="SMF87739.1"/>
    <property type="molecule type" value="Genomic_DNA"/>
</dbReference>
<dbReference type="Proteomes" id="UP000192940">
    <property type="component" value="Chromosome I"/>
</dbReference>
<feature type="transmembrane region" description="Helical" evidence="6">
    <location>
        <begin position="80"/>
        <end position="98"/>
    </location>
</feature>
<protein>
    <submittedName>
        <fullName evidence="7">Uncharacterized 5xTM membrane BCR, YitT family COG1284</fullName>
    </submittedName>
</protein>
<dbReference type="InterPro" id="IPR003740">
    <property type="entry name" value="YitT"/>
</dbReference>
<dbReference type="RefSeq" id="WP_208914690.1">
    <property type="nucleotide sequence ID" value="NZ_LT840184.1"/>
</dbReference>
<evidence type="ECO:0000313" key="7">
    <source>
        <dbReference type="EMBL" id="SMF87739.1"/>
    </source>
</evidence>
<evidence type="ECO:0000256" key="1">
    <source>
        <dbReference type="ARBA" id="ARBA00004651"/>
    </source>
</evidence>
<feature type="transmembrane region" description="Helical" evidence="6">
    <location>
        <begin position="110"/>
        <end position="131"/>
    </location>
</feature>
<evidence type="ECO:0000256" key="3">
    <source>
        <dbReference type="ARBA" id="ARBA00022692"/>
    </source>
</evidence>
<dbReference type="InterPro" id="IPR051461">
    <property type="entry name" value="UPF0750_membrane"/>
</dbReference>
<dbReference type="PANTHER" id="PTHR33545">
    <property type="entry name" value="UPF0750 MEMBRANE PROTEIN YITT-RELATED"/>
    <property type="match status" value="1"/>
</dbReference>
<evidence type="ECO:0000256" key="6">
    <source>
        <dbReference type="SAM" id="Phobius"/>
    </source>
</evidence>
<sequence>MRTRKDIIMMMHTMLAMLFGTFLLAFTYYHINFQNHLSEGGFVGLALLGKYILDIPPALSMILLDIPVLIIAWFLKGHKFIINTMIAAGMFSFFYALMERYSPLVIDLNHNLLAAAVLSGLLTGFGAGIVLRYGGATGGDDAISVLISERSGLKVGTVFFLMDAVVLLLSLFYLPLVETLYTILAVSIAGQMITITATYGVEKKPKTARVTRNQVAPTAQHSVGGR</sequence>
<reference evidence="7 8" key="1">
    <citation type="submission" date="2017-04" db="EMBL/GenBank/DDBJ databases">
        <authorList>
            <person name="Afonso C.L."/>
            <person name="Miller P.J."/>
            <person name="Scott M.A."/>
            <person name="Spackman E."/>
            <person name="Goraichik I."/>
            <person name="Dimitrov K.M."/>
            <person name="Suarez D.L."/>
            <person name="Swayne D.E."/>
        </authorList>
    </citation>
    <scope>NUCLEOTIDE SEQUENCE [LARGE SCALE GENOMIC DNA]</scope>
    <source>
        <strain evidence="7 8">N3/975</strain>
    </source>
</reference>